<protein>
    <recommendedName>
        <fullName evidence="4">DUF4386 family protein</fullName>
    </recommendedName>
</protein>
<keyword evidence="1" id="KW-0472">Membrane</keyword>
<accession>A0ABT8X1W9</accession>
<feature type="transmembrane region" description="Helical" evidence="1">
    <location>
        <begin position="127"/>
        <end position="146"/>
    </location>
</feature>
<comment type="caution">
    <text evidence="2">The sequence shown here is derived from an EMBL/GenBank/DDBJ whole genome shotgun (WGS) entry which is preliminary data.</text>
</comment>
<evidence type="ECO:0000256" key="1">
    <source>
        <dbReference type="SAM" id="Phobius"/>
    </source>
</evidence>
<evidence type="ECO:0000313" key="2">
    <source>
        <dbReference type="EMBL" id="MDO5987943.1"/>
    </source>
</evidence>
<feature type="transmembrane region" description="Helical" evidence="1">
    <location>
        <begin position="81"/>
        <end position="99"/>
    </location>
</feature>
<proteinExistence type="predicted"/>
<evidence type="ECO:0000313" key="3">
    <source>
        <dbReference type="Proteomes" id="UP001176891"/>
    </source>
</evidence>
<feature type="transmembrane region" description="Helical" evidence="1">
    <location>
        <begin position="158"/>
        <end position="176"/>
    </location>
</feature>
<sequence length="219" mass="25692">MIFKDVKTFIKKENGLLCLLILTDLIFVFIHTLYLYGITDDNSNYSLEKDFGYSEVFQYIKEYWIFLLLLFIFIRKKKITYFIWSVFFLYLLLDDSLSIHENYGELLANYFNITPQFNLRSVDFGEILVSLSVGVSFLILLLLAYIKGGIREREITRTLALFIIMLAFFGVFVDLIHVALPIQKNKIAVIEDGGEMLVMSIILSYVFMNYSHLKLYLQK</sequence>
<feature type="transmembrane region" description="Helical" evidence="1">
    <location>
        <begin position="16"/>
        <end position="36"/>
    </location>
</feature>
<name>A0ABT8X1W9_9FLAO</name>
<organism evidence="2 3">
    <name type="scientific">Flavivirga amylovorans</name>
    <dbReference type="NCBI Taxonomy" id="870486"/>
    <lineage>
        <taxon>Bacteria</taxon>
        <taxon>Pseudomonadati</taxon>
        <taxon>Bacteroidota</taxon>
        <taxon>Flavobacteriia</taxon>
        <taxon>Flavobacteriales</taxon>
        <taxon>Flavobacteriaceae</taxon>
        <taxon>Flavivirga</taxon>
    </lineage>
</organism>
<keyword evidence="3" id="KW-1185">Reference proteome</keyword>
<reference evidence="2" key="1">
    <citation type="submission" date="2023-07" db="EMBL/GenBank/DDBJ databases">
        <title>Two novel species in the genus Flavivirga.</title>
        <authorList>
            <person name="Kwon K."/>
        </authorList>
    </citation>
    <scope>NUCLEOTIDE SEQUENCE</scope>
    <source>
        <strain evidence="2">KACC 14157</strain>
    </source>
</reference>
<keyword evidence="1" id="KW-0812">Transmembrane</keyword>
<dbReference type="EMBL" id="JAUOEM010000003">
    <property type="protein sequence ID" value="MDO5987943.1"/>
    <property type="molecule type" value="Genomic_DNA"/>
</dbReference>
<feature type="transmembrane region" description="Helical" evidence="1">
    <location>
        <begin position="196"/>
        <end position="217"/>
    </location>
</feature>
<keyword evidence="1" id="KW-1133">Transmembrane helix</keyword>
<dbReference type="Proteomes" id="UP001176891">
    <property type="component" value="Unassembled WGS sequence"/>
</dbReference>
<dbReference type="RefSeq" id="WP_303282535.1">
    <property type="nucleotide sequence ID" value="NZ_BAABCZ010000011.1"/>
</dbReference>
<evidence type="ECO:0008006" key="4">
    <source>
        <dbReference type="Google" id="ProtNLM"/>
    </source>
</evidence>
<gene>
    <name evidence="2" type="ORF">Q4Q39_11065</name>
</gene>
<feature type="transmembrane region" description="Helical" evidence="1">
    <location>
        <begin position="56"/>
        <end position="74"/>
    </location>
</feature>